<evidence type="ECO:0000259" key="2">
    <source>
        <dbReference type="Pfam" id="PF12945"/>
    </source>
</evidence>
<name>A0ABT2WDG8_9BACI</name>
<dbReference type="InterPro" id="IPR009875">
    <property type="entry name" value="PilZ_domain"/>
</dbReference>
<sequence length="222" mass="26046">MFNIGQEVIIEVFKEHIWQKYKSKIMDVSQEILFIAYPVHMETNKILYLSNGKQVKVSFVDEDEQAYEFISLITGKKKDTIPLLKIIKPRESDIVKIQRRQFLRINWAIDIAVHAINSEFPPFTTVTSNISAGGMSIIVNKQIHLKLGQEILCWLVLPRTNGTYHYLKIKCKVIRIQELNQAKHLVSLEFVNKTEQEEQMIIRFCYEAQVMMKKKKQEFSIL</sequence>
<reference evidence="3 4" key="1">
    <citation type="submission" date="2022-10" db="EMBL/GenBank/DDBJ databases">
        <title>Description of Fervidibacillus gen. nov. in the family Fervidibacillaceae fam. nov. with two species, Fervidibacillus albus sp. nov., and Fervidibacillus halotolerans sp. nov., isolated from tidal flat sediments.</title>
        <authorList>
            <person name="Kwon K.K."/>
            <person name="Yang S.-H."/>
        </authorList>
    </citation>
    <scope>NUCLEOTIDE SEQUENCE [LARGE SCALE GENOMIC DNA]</scope>
    <source>
        <strain evidence="3 4">DSM 23332</strain>
    </source>
</reference>
<keyword evidence="4" id="KW-1185">Reference proteome</keyword>
<organism evidence="3 4">
    <name type="scientific">Pallidibacillus thermolactis</name>
    <dbReference type="NCBI Taxonomy" id="251051"/>
    <lineage>
        <taxon>Bacteria</taxon>
        <taxon>Bacillati</taxon>
        <taxon>Bacillota</taxon>
        <taxon>Bacilli</taxon>
        <taxon>Bacillales</taxon>
        <taxon>Bacillaceae</taxon>
        <taxon>Pallidibacillus</taxon>
    </lineage>
</organism>
<dbReference type="InterPro" id="IPR009926">
    <property type="entry name" value="T3SS_YcgR_PilZN"/>
</dbReference>
<dbReference type="SUPFAM" id="SSF141371">
    <property type="entry name" value="PilZ domain-like"/>
    <property type="match status" value="1"/>
</dbReference>
<dbReference type="Pfam" id="PF07238">
    <property type="entry name" value="PilZ"/>
    <property type="match status" value="1"/>
</dbReference>
<dbReference type="Proteomes" id="UP001208656">
    <property type="component" value="Unassembled WGS sequence"/>
</dbReference>
<evidence type="ECO:0000313" key="4">
    <source>
        <dbReference type="Proteomes" id="UP001208656"/>
    </source>
</evidence>
<protein>
    <submittedName>
        <fullName evidence="3">Flagellar brake domain-containing protein</fullName>
    </submittedName>
</protein>
<feature type="domain" description="Type III secretion system flagellar brake protein YcgR PilZN" evidence="2">
    <location>
        <begin position="3"/>
        <end position="89"/>
    </location>
</feature>
<evidence type="ECO:0000259" key="1">
    <source>
        <dbReference type="Pfam" id="PF07238"/>
    </source>
</evidence>
<feature type="domain" description="PilZ" evidence="1">
    <location>
        <begin position="98"/>
        <end position="207"/>
    </location>
</feature>
<accession>A0ABT2WDG8</accession>
<dbReference type="EMBL" id="JAOUSE010000007">
    <property type="protein sequence ID" value="MCU9593724.1"/>
    <property type="molecule type" value="Genomic_DNA"/>
</dbReference>
<keyword evidence="3" id="KW-0969">Cilium</keyword>
<dbReference type="Pfam" id="PF12945">
    <property type="entry name" value="PilZNR"/>
    <property type="match status" value="1"/>
</dbReference>
<comment type="caution">
    <text evidence="3">The sequence shown here is derived from an EMBL/GenBank/DDBJ whole genome shotgun (WGS) entry which is preliminary data.</text>
</comment>
<evidence type="ECO:0000313" key="3">
    <source>
        <dbReference type="EMBL" id="MCU9593724.1"/>
    </source>
</evidence>
<gene>
    <name evidence="3" type="ORF">OEV82_04535</name>
</gene>
<keyword evidence="3" id="KW-0966">Cell projection</keyword>
<dbReference type="Gene3D" id="2.40.10.220">
    <property type="entry name" value="predicted glycosyltransferase like domains"/>
    <property type="match status" value="1"/>
</dbReference>
<dbReference type="RefSeq" id="WP_263061163.1">
    <property type="nucleotide sequence ID" value="NZ_JAOUSE010000007.1"/>
</dbReference>
<keyword evidence="3" id="KW-0282">Flagellum</keyword>
<proteinExistence type="predicted"/>